<feature type="compositionally biased region" description="Basic and acidic residues" evidence="1">
    <location>
        <begin position="54"/>
        <end position="76"/>
    </location>
</feature>
<evidence type="ECO:0000256" key="1">
    <source>
        <dbReference type="SAM" id="MobiDB-lite"/>
    </source>
</evidence>
<comment type="caution">
    <text evidence="2">The sequence shown here is derived from an EMBL/GenBank/DDBJ whole genome shotgun (WGS) entry which is preliminary data.</text>
</comment>
<gene>
    <name evidence="2" type="ORF">ACAOBT_LOCUS19915</name>
</gene>
<dbReference type="AlphaFoldDB" id="A0A9P0PLX9"/>
<dbReference type="EMBL" id="CAKOFQ010007098">
    <property type="protein sequence ID" value="CAH1990855.1"/>
    <property type="molecule type" value="Genomic_DNA"/>
</dbReference>
<evidence type="ECO:0000313" key="2">
    <source>
        <dbReference type="EMBL" id="CAH1990855.1"/>
    </source>
</evidence>
<reference evidence="2" key="1">
    <citation type="submission" date="2022-03" db="EMBL/GenBank/DDBJ databases">
        <authorList>
            <person name="Sayadi A."/>
        </authorList>
    </citation>
    <scope>NUCLEOTIDE SEQUENCE</scope>
</reference>
<protein>
    <submittedName>
        <fullName evidence="2">Uncharacterized protein</fullName>
    </submittedName>
</protein>
<accession>A0A9P0PLX9</accession>
<organism evidence="2 3">
    <name type="scientific">Acanthoscelides obtectus</name>
    <name type="common">Bean weevil</name>
    <name type="synonym">Bruchus obtectus</name>
    <dbReference type="NCBI Taxonomy" id="200917"/>
    <lineage>
        <taxon>Eukaryota</taxon>
        <taxon>Metazoa</taxon>
        <taxon>Ecdysozoa</taxon>
        <taxon>Arthropoda</taxon>
        <taxon>Hexapoda</taxon>
        <taxon>Insecta</taxon>
        <taxon>Pterygota</taxon>
        <taxon>Neoptera</taxon>
        <taxon>Endopterygota</taxon>
        <taxon>Coleoptera</taxon>
        <taxon>Polyphaga</taxon>
        <taxon>Cucujiformia</taxon>
        <taxon>Chrysomeloidea</taxon>
        <taxon>Chrysomelidae</taxon>
        <taxon>Bruchinae</taxon>
        <taxon>Bruchini</taxon>
        <taxon>Acanthoscelides</taxon>
    </lineage>
</organism>
<keyword evidence="3" id="KW-1185">Reference proteome</keyword>
<proteinExistence type="predicted"/>
<sequence length="76" mass="8794">MLLRQQSQYSRQAKILNQLSLHRHIGYLQHLSSIIGQEKRGEGKQGIAPTTAPEGHHLVRTESERQIQEEKINKLR</sequence>
<name>A0A9P0PLX9_ACAOB</name>
<feature type="region of interest" description="Disordered" evidence="1">
    <location>
        <begin position="38"/>
        <end position="76"/>
    </location>
</feature>
<dbReference type="Proteomes" id="UP001152888">
    <property type="component" value="Unassembled WGS sequence"/>
</dbReference>
<evidence type="ECO:0000313" key="3">
    <source>
        <dbReference type="Proteomes" id="UP001152888"/>
    </source>
</evidence>